<dbReference type="HAMAP" id="MF_01169">
    <property type="entry name" value="SucA_OdhA"/>
    <property type="match status" value="1"/>
</dbReference>
<dbReference type="CDD" id="cd02016">
    <property type="entry name" value="TPP_E1_OGDC_like"/>
    <property type="match status" value="1"/>
</dbReference>
<evidence type="ECO:0000256" key="5">
    <source>
        <dbReference type="ARBA" id="ARBA00051911"/>
    </source>
</evidence>
<dbReference type="PANTHER" id="PTHR23152:SF4">
    <property type="entry name" value="2-OXOADIPATE DEHYDROGENASE COMPLEX COMPONENT E1"/>
    <property type="match status" value="1"/>
</dbReference>
<dbReference type="Pfam" id="PF02779">
    <property type="entry name" value="Transket_pyr"/>
    <property type="match status" value="1"/>
</dbReference>
<sequence>MNNANPWQFVHGPNLGYLIEQYELYLANPEQVDESLRALFAYWGEPFVEEQGQVTGGTEQAVSPSVIINKLNKLAKTLQYVQNIRKYGHLQAEINPLEKQSENELLSLNYYGLSEADVRELPVEVVVPELAGKFTNSLAAIQYLKQVYTSTIGYEVEHVPLEEQQWLHEKIENEYGQKQLSNSRKEELLKELYAAEGFEQFVHRMYVGQKRFSVEGLESLVPAINELVNQSAEQDVERVVIGMAHRGRLNVLAHVLGKPYEALLSEFQGTKWEINDPDYHETNGHTLDVKYHLGATRNRKVNGKNVRVSLANNPSHLEFVNAVVEGVARAVQDDRTNSGAPVQDVNKSLPVVVHGDSAFSGQGIVYEVLNFSQTEAYYTGGTVHIIANNNIGFTTESDETRSTRYSSDSAKGYEVPIFHVNADDPEAVLKVMQLAFEYRQTFHKDVVVDLIGYRRLGHNETDEPIPTNPIMYNKIKSHPTITTVYSEKLLNENALTQEKVKEIETATLNRLKEAHDAIDKEVKDVPTIAELQENIPNDFPKVDTTVDKATLTQIHEELLTWPEGFNVFKKLERILNRRNAAFDGSGKVDWGHAEALAFGAILHDGTPIRITGEDSERGTFSHRHVALRDVETGAKYIPLQHLSNAKASFAIHNSTLSEAGVLGFEYGYSIEAQDTLVLWEAQFGDFANGAQVLIDQFISAGRAKWGEKSGLVLLLPHGYEGQGPEHSSARLERFLQLAAENNMTVANLSTSAQYFHILRRQAKLLGTDEIRPLIIMSPKSLLRNQEASSFIEEFTNGEFQSIIEQPGLGTEPNKVERVVFSTGRLAIELAENLKEPENFPWLDVVRVEELYPFPKADISNLLSKYKNLKEIVWAQDEPQNMGAWSYIAPRLQELAPEGVKVCYVGRPAMASPSEGNGRTHKKEQERIVTTAITQKAIVNA</sequence>
<comment type="caution">
    <text evidence="8">The sequence shown here is derived from an EMBL/GenBank/DDBJ whole genome shotgun (WGS) entry which is preliminary data.</text>
</comment>
<evidence type="ECO:0000256" key="6">
    <source>
        <dbReference type="HAMAP-Rule" id="MF_01169"/>
    </source>
</evidence>
<keyword evidence="4 6" id="KW-0324">Glycolysis</keyword>
<reference evidence="8 9" key="1">
    <citation type="submission" date="2020-01" db="EMBL/GenBank/DDBJ databases">
        <title>A novel Bacillus sp. from Pasinler.</title>
        <authorList>
            <person name="Adiguzel A."/>
            <person name="Ay H."/>
            <person name="Baltaci M.O."/>
        </authorList>
    </citation>
    <scope>NUCLEOTIDE SEQUENCE [LARGE SCALE GENOMIC DNA]</scope>
    <source>
        <strain evidence="8 9">P1</strain>
    </source>
</reference>
<dbReference type="Gene3D" id="3.40.50.12470">
    <property type="match status" value="1"/>
</dbReference>
<dbReference type="InterPro" id="IPR001017">
    <property type="entry name" value="DH_E1"/>
</dbReference>
<comment type="cofactor">
    <cofactor evidence="1 6">
        <name>thiamine diphosphate</name>
        <dbReference type="ChEBI" id="CHEBI:58937"/>
    </cofactor>
</comment>
<accession>A0ABW9ZZX0</accession>
<evidence type="ECO:0000256" key="1">
    <source>
        <dbReference type="ARBA" id="ARBA00001964"/>
    </source>
</evidence>
<gene>
    <name evidence="6" type="primary">odhA</name>
    <name evidence="8" type="ORF">GW534_02920</name>
</gene>
<evidence type="ECO:0000256" key="3">
    <source>
        <dbReference type="ARBA" id="ARBA00023052"/>
    </source>
</evidence>
<evidence type="ECO:0000313" key="8">
    <source>
        <dbReference type="EMBL" id="NCU16726.1"/>
    </source>
</evidence>
<dbReference type="Proteomes" id="UP000743899">
    <property type="component" value="Unassembled WGS sequence"/>
</dbReference>
<comment type="similarity">
    <text evidence="6">Belongs to the alpha-ketoglutarate dehydrogenase family.</text>
</comment>
<protein>
    <recommendedName>
        <fullName evidence="6">2-oxoglutarate dehydrogenase E1 component</fullName>
        <ecNumber evidence="6">1.2.4.2</ecNumber>
    </recommendedName>
    <alternativeName>
        <fullName evidence="6">Alpha-ketoglutarate dehydrogenase</fullName>
    </alternativeName>
</protein>
<dbReference type="Gene3D" id="3.40.50.11610">
    <property type="entry name" value="Multifunctional 2-oxoglutarate metabolism enzyme, C-terminal domain"/>
    <property type="match status" value="1"/>
</dbReference>
<dbReference type="NCBIfam" id="NF006914">
    <property type="entry name" value="PRK09404.1"/>
    <property type="match status" value="1"/>
</dbReference>
<keyword evidence="2 6" id="KW-0560">Oxidoreductase</keyword>
<dbReference type="SMART" id="SM00861">
    <property type="entry name" value="Transket_pyr"/>
    <property type="match status" value="1"/>
</dbReference>
<dbReference type="InterPro" id="IPR042179">
    <property type="entry name" value="KGD_C_sf"/>
</dbReference>
<dbReference type="InterPro" id="IPR023784">
    <property type="entry name" value="2oxoglutarate_DH_E1_bac"/>
</dbReference>
<name>A0ABW9ZZX0_9BACI</name>
<dbReference type="Pfam" id="PF00676">
    <property type="entry name" value="E1_dh"/>
    <property type="match status" value="1"/>
</dbReference>
<dbReference type="GO" id="GO:0004591">
    <property type="term" value="F:oxoglutarate dehydrogenase (succinyl-transferring) activity"/>
    <property type="evidence" value="ECO:0007669"/>
    <property type="project" value="UniProtKB-EC"/>
</dbReference>
<dbReference type="SUPFAM" id="SSF52518">
    <property type="entry name" value="Thiamin diphosphate-binding fold (THDP-binding)"/>
    <property type="match status" value="2"/>
</dbReference>
<keyword evidence="3 6" id="KW-0786">Thiamine pyrophosphate</keyword>
<dbReference type="Pfam" id="PF16870">
    <property type="entry name" value="OxoGdeHyase_C"/>
    <property type="match status" value="1"/>
</dbReference>
<feature type="domain" description="Transketolase-like pyrimidine-binding" evidence="7">
    <location>
        <begin position="588"/>
        <end position="784"/>
    </location>
</feature>
<dbReference type="PANTHER" id="PTHR23152">
    <property type="entry name" value="2-OXOGLUTARATE DEHYDROGENASE"/>
    <property type="match status" value="1"/>
</dbReference>
<dbReference type="EMBL" id="JAACYS010000007">
    <property type="protein sequence ID" value="NCU16726.1"/>
    <property type="molecule type" value="Genomic_DNA"/>
</dbReference>
<organism evidence="8 9">
    <name type="scientific">Pallidibacillus pasinlerensis</name>
    <dbReference type="NCBI Taxonomy" id="2703818"/>
    <lineage>
        <taxon>Bacteria</taxon>
        <taxon>Bacillati</taxon>
        <taxon>Bacillota</taxon>
        <taxon>Bacilli</taxon>
        <taxon>Bacillales</taxon>
        <taxon>Bacillaceae</taxon>
        <taxon>Pallidibacillus</taxon>
    </lineage>
</organism>
<dbReference type="InterPro" id="IPR011603">
    <property type="entry name" value="2oxoglutarate_DH_E1"/>
</dbReference>
<dbReference type="NCBIfam" id="TIGR00239">
    <property type="entry name" value="2oxo_dh_E1"/>
    <property type="match status" value="1"/>
</dbReference>
<dbReference type="InterPro" id="IPR031717">
    <property type="entry name" value="ODO-1/KGD_C"/>
</dbReference>
<keyword evidence="9" id="KW-1185">Reference proteome</keyword>
<dbReference type="EC" id="1.2.4.2" evidence="6"/>
<dbReference type="InterPro" id="IPR005475">
    <property type="entry name" value="Transketolase-like_Pyr-bd"/>
</dbReference>
<evidence type="ECO:0000256" key="2">
    <source>
        <dbReference type="ARBA" id="ARBA00023002"/>
    </source>
</evidence>
<dbReference type="NCBIfam" id="NF008907">
    <property type="entry name" value="PRK12270.1"/>
    <property type="match status" value="1"/>
</dbReference>
<comment type="catalytic activity">
    <reaction evidence="5 6">
        <text>N(6)-[(R)-lipoyl]-L-lysyl-[protein] + 2-oxoglutarate + H(+) = N(6)-[(R)-S(8)-succinyldihydrolipoyl]-L-lysyl-[protein] + CO2</text>
        <dbReference type="Rhea" id="RHEA:12188"/>
        <dbReference type="Rhea" id="RHEA-COMP:10474"/>
        <dbReference type="Rhea" id="RHEA-COMP:20092"/>
        <dbReference type="ChEBI" id="CHEBI:15378"/>
        <dbReference type="ChEBI" id="CHEBI:16526"/>
        <dbReference type="ChEBI" id="CHEBI:16810"/>
        <dbReference type="ChEBI" id="CHEBI:83099"/>
        <dbReference type="ChEBI" id="CHEBI:83120"/>
        <dbReference type="EC" id="1.2.4.2"/>
    </reaction>
</comment>
<comment type="subunit">
    <text evidence="6">Homodimer. Part of the 2-oxoglutarate dehydrogenase (OGDH) complex composed of E1 (2-oxoglutarate dehydrogenase), E2 (dihydrolipoamide succinyltransferase) and E3 (dihydrolipoamide dehydrogenase); the complex contains multiple copies of the three enzymatic components (E1, E2 and E3).</text>
</comment>
<proteinExistence type="inferred from homology"/>
<dbReference type="Gene3D" id="1.10.287.1150">
    <property type="entry name" value="TPP helical domain"/>
    <property type="match status" value="1"/>
</dbReference>
<dbReference type="PIRSF" id="PIRSF000157">
    <property type="entry name" value="Oxoglu_dh_E1"/>
    <property type="match status" value="1"/>
</dbReference>
<dbReference type="RefSeq" id="WP_161919563.1">
    <property type="nucleotide sequence ID" value="NZ_JAACYS010000007.1"/>
</dbReference>
<evidence type="ECO:0000259" key="7">
    <source>
        <dbReference type="SMART" id="SM00861"/>
    </source>
</evidence>
<evidence type="ECO:0000256" key="4">
    <source>
        <dbReference type="ARBA" id="ARBA00023152"/>
    </source>
</evidence>
<comment type="function">
    <text evidence="6">E1 component of the 2-oxoglutarate dehydrogenase (OGDH) complex which catalyzes the decarboxylation of 2-oxoglutarate, the first step in the conversion of 2-oxoglutarate to succinyl-CoA and CO(2).</text>
</comment>
<dbReference type="Gene3D" id="3.40.50.970">
    <property type="match status" value="1"/>
</dbReference>
<evidence type="ECO:0000313" key="9">
    <source>
        <dbReference type="Proteomes" id="UP000743899"/>
    </source>
</evidence>
<dbReference type="InterPro" id="IPR029061">
    <property type="entry name" value="THDP-binding"/>
</dbReference>